<proteinExistence type="predicted"/>
<accession>Q50001</accession>
<protein>
    <submittedName>
        <fullName evidence="1">U1764r</fullName>
    </submittedName>
</protein>
<evidence type="ECO:0000313" key="1">
    <source>
        <dbReference type="EMBL" id="AAA62929.1"/>
    </source>
</evidence>
<sequence>MGFPSVRNYRYGLSQKTVLLLGCWNTGTSANSR</sequence>
<reference evidence="1" key="1">
    <citation type="submission" date="1994-09" db="EMBL/GenBank/DDBJ databases">
        <authorList>
            <person name="Robison K."/>
        </authorList>
    </citation>
    <scope>NUCLEOTIDE SEQUENCE</scope>
</reference>
<reference evidence="1" key="2">
    <citation type="submission" date="1995-04" db="EMBL/GenBank/DDBJ databases">
        <authorList>
            <person name="Smith D.R."/>
        </authorList>
    </citation>
    <scope>NUCLEOTIDE SEQUENCE</scope>
</reference>
<name>Q50001_MYCLR</name>
<dbReference type="EMBL" id="U15181">
    <property type="protein sequence ID" value="AAA62929.1"/>
    <property type="molecule type" value="Genomic_DNA"/>
</dbReference>
<dbReference type="AlphaFoldDB" id="Q50001"/>
<organism evidence="1">
    <name type="scientific">Mycobacterium leprae</name>
    <dbReference type="NCBI Taxonomy" id="1769"/>
    <lineage>
        <taxon>Bacteria</taxon>
        <taxon>Bacillati</taxon>
        <taxon>Actinomycetota</taxon>
        <taxon>Actinomycetes</taxon>
        <taxon>Mycobacteriales</taxon>
        <taxon>Mycobacteriaceae</taxon>
        <taxon>Mycobacterium</taxon>
    </lineage>
</organism>